<name>A0A3S4HUK0_CHRVL</name>
<sequence length="116" mass="12661">MRALLLPNENAPPLPPPCIWRMKNTHTPISSSIGNQLMKMLISIDGSSSGLAEKRTLFLIRSSTSCGSYGAKVENAVPSVSLPFSHWPRSGCPSMVRDCTLPDSTSLTNCEYSSWF</sequence>
<evidence type="ECO:0000313" key="1">
    <source>
        <dbReference type="EMBL" id="VEB45040.1"/>
    </source>
</evidence>
<organism evidence="1 2">
    <name type="scientific">Chromobacterium violaceum</name>
    <dbReference type="NCBI Taxonomy" id="536"/>
    <lineage>
        <taxon>Bacteria</taxon>
        <taxon>Pseudomonadati</taxon>
        <taxon>Pseudomonadota</taxon>
        <taxon>Betaproteobacteria</taxon>
        <taxon>Neisseriales</taxon>
        <taxon>Chromobacteriaceae</taxon>
        <taxon>Chromobacterium</taxon>
    </lineage>
</organism>
<dbReference type="EMBL" id="LR134182">
    <property type="protein sequence ID" value="VEB45040.1"/>
    <property type="molecule type" value="Genomic_DNA"/>
</dbReference>
<protein>
    <submittedName>
        <fullName evidence="1">Uncharacterized protein</fullName>
    </submittedName>
</protein>
<proteinExistence type="predicted"/>
<evidence type="ECO:0000313" key="2">
    <source>
        <dbReference type="Proteomes" id="UP000275777"/>
    </source>
</evidence>
<dbReference type="AlphaFoldDB" id="A0A3S4HUK0"/>
<accession>A0A3S4HUK0</accession>
<reference evidence="1 2" key="1">
    <citation type="submission" date="2018-12" db="EMBL/GenBank/DDBJ databases">
        <authorList>
            <consortium name="Pathogen Informatics"/>
        </authorList>
    </citation>
    <scope>NUCLEOTIDE SEQUENCE [LARGE SCALE GENOMIC DNA]</scope>
    <source>
        <strain evidence="1 2">NCTC9695</strain>
    </source>
</reference>
<dbReference type="Proteomes" id="UP000275777">
    <property type="component" value="Chromosome"/>
</dbReference>
<gene>
    <name evidence="1" type="ORF">NCTC9695_05545</name>
</gene>